<comment type="caution">
    <text evidence="2">The sequence shown here is derived from an EMBL/GenBank/DDBJ whole genome shotgun (WGS) entry which is preliminary data.</text>
</comment>
<name>A0AAD9QDQ6_ACRCE</name>
<dbReference type="GO" id="GO:0003677">
    <property type="term" value="F:DNA binding"/>
    <property type="evidence" value="ECO:0007669"/>
    <property type="project" value="InterPro"/>
</dbReference>
<dbReference type="AlphaFoldDB" id="A0AAD9QDQ6"/>
<accession>A0AAD9QDQ6</accession>
<dbReference type="PANTHER" id="PTHR34605:SF6">
    <property type="entry name" value="TYR RECOMBINASE DOMAIN-CONTAINING PROTEIN"/>
    <property type="match status" value="1"/>
</dbReference>
<keyword evidence="3" id="KW-1185">Reference proteome</keyword>
<dbReference type="SUPFAM" id="SSF56349">
    <property type="entry name" value="DNA breaking-rejoining enzymes"/>
    <property type="match status" value="1"/>
</dbReference>
<dbReference type="Proteomes" id="UP001249851">
    <property type="component" value="Unassembled WGS sequence"/>
</dbReference>
<dbReference type="GO" id="GO:0006310">
    <property type="term" value="P:DNA recombination"/>
    <property type="evidence" value="ECO:0007669"/>
    <property type="project" value="UniProtKB-KW"/>
</dbReference>
<dbReference type="InterPro" id="IPR013762">
    <property type="entry name" value="Integrase-like_cat_sf"/>
</dbReference>
<dbReference type="InterPro" id="IPR011010">
    <property type="entry name" value="DNA_brk_join_enz"/>
</dbReference>
<reference evidence="2" key="2">
    <citation type="journal article" date="2023" name="Science">
        <title>Genomic signatures of disease resistance in endangered staghorn corals.</title>
        <authorList>
            <person name="Vollmer S.V."/>
            <person name="Selwyn J.D."/>
            <person name="Despard B.A."/>
            <person name="Roesel C.L."/>
        </authorList>
    </citation>
    <scope>NUCLEOTIDE SEQUENCE</scope>
    <source>
        <strain evidence="2">K2</strain>
    </source>
</reference>
<dbReference type="Gene3D" id="1.10.443.10">
    <property type="entry name" value="Intergrase catalytic core"/>
    <property type="match status" value="1"/>
</dbReference>
<dbReference type="GO" id="GO:0015074">
    <property type="term" value="P:DNA integration"/>
    <property type="evidence" value="ECO:0007669"/>
    <property type="project" value="InterPro"/>
</dbReference>
<dbReference type="EMBL" id="JARQWQ010000040">
    <property type="protein sequence ID" value="KAK2559439.1"/>
    <property type="molecule type" value="Genomic_DNA"/>
</dbReference>
<reference evidence="2" key="1">
    <citation type="journal article" date="2023" name="G3 (Bethesda)">
        <title>Whole genome assembly and annotation of the endangered Caribbean coral Acropora cervicornis.</title>
        <authorList>
            <person name="Selwyn J.D."/>
            <person name="Vollmer S.V."/>
        </authorList>
    </citation>
    <scope>NUCLEOTIDE SEQUENCE</scope>
    <source>
        <strain evidence="2">K2</strain>
    </source>
</reference>
<protein>
    <submittedName>
        <fullName evidence="2">Integrase/recombinase xerD-like protein</fullName>
    </submittedName>
</protein>
<proteinExistence type="predicted"/>
<evidence type="ECO:0000313" key="2">
    <source>
        <dbReference type="EMBL" id="KAK2559439.1"/>
    </source>
</evidence>
<organism evidence="2 3">
    <name type="scientific">Acropora cervicornis</name>
    <name type="common">Staghorn coral</name>
    <dbReference type="NCBI Taxonomy" id="6130"/>
    <lineage>
        <taxon>Eukaryota</taxon>
        <taxon>Metazoa</taxon>
        <taxon>Cnidaria</taxon>
        <taxon>Anthozoa</taxon>
        <taxon>Hexacorallia</taxon>
        <taxon>Scleractinia</taxon>
        <taxon>Astrocoeniina</taxon>
        <taxon>Acroporidae</taxon>
        <taxon>Acropora</taxon>
    </lineage>
</organism>
<keyword evidence="1" id="KW-0233">DNA recombination</keyword>
<evidence type="ECO:0000313" key="3">
    <source>
        <dbReference type="Proteomes" id="UP001249851"/>
    </source>
</evidence>
<sequence>MSMASPAEHPIIKQMMEASKRIIGTKPKNPKRPLEVKHVKKLIDKFGSGDLSNLQTTCLVVLSFSGFLRWDDLSRLKRQDLEFEREYMRFFLEKRKNDQYREGSWILIARTSNPTCPVQLMEKFLQKGGHSPRDFVFRKVSHTANGMRLRRQQMTYSRARELFSKQLREIGLDPSLYGLHSLRSGGKPKQLHGVYQNHSSRGMVAGVQRPQRTCTFGKLNTHF</sequence>
<evidence type="ECO:0000256" key="1">
    <source>
        <dbReference type="ARBA" id="ARBA00023172"/>
    </source>
</evidence>
<dbReference type="InterPro" id="IPR052925">
    <property type="entry name" value="Phage_Integrase-like_Recomb"/>
</dbReference>
<gene>
    <name evidence="2" type="ORF">P5673_018074</name>
</gene>
<dbReference type="PANTHER" id="PTHR34605">
    <property type="entry name" value="PHAGE_INTEGRASE DOMAIN-CONTAINING PROTEIN"/>
    <property type="match status" value="1"/>
</dbReference>